<dbReference type="Pfam" id="PF12680">
    <property type="entry name" value="SnoaL_2"/>
    <property type="match status" value="1"/>
</dbReference>
<dbReference type="SUPFAM" id="SSF54427">
    <property type="entry name" value="NTF2-like"/>
    <property type="match status" value="1"/>
</dbReference>
<gene>
    <name evidence="2" type="ORF">K8089_11110</name>
</gene>
<dbReference type="Proteomes" id="UP001139461">
    <property type="component" value="Unassembled WGS sequence"/>
</dbReference>
<protein>
    <submittedName>
        <fullName evidence="2">Nuclear transport factor 2 family protein</fullName>
    </submittedName>
</protein>
<comment type="caution">
    <text evidence="2">The sequence shown here is derived from an EMBL/GenBank/DDBJ whole genome shotgun (WGS) entry which is preliminary data.</text>
</comment>
<name>A0A9X1QVC6_9FLAO</name>
<organism evidence="2 3">
    <name type="scientific">Aequorivita vitellina</name>
    <dbReference type="NCBI Taxonomy" id="2874475"/>
    <lineage>
        <taxon>Bacteria</taxon>
        <taxon>Pseudomonadati</taxon>
        <taxon>Bacteroidota</taxon>
        <taxon>Flavobacteriia</taxon>
        <taxon>Flavobacteriales</taxon>
        <taxon>Flavobacteriaceae</taxon>
        <taxon>Aequorivita</taxon>
    </lineage>
</organism>
<dbReference type="EMBL" id="JAIRBA010000021">
    <property type="protein sequence ID" value="MCG2419573.1"/>
    <property type="molecule type" value="Genomic_DNA"/>
</dbReference>
<dbReference type="AlphaFoldDB" id="A0A9X1QVC6"/>
<reference evidence="2" key="1">
    <citation type="submission" date="2021-09" db="EMBL/GenBank/DDBJ databases">
        <title>Genome of Aequorivita sp. strain F47161.</title>
        <authorList>
            <person name="Wang Y."/>
        </authorList>
    </citation>
    <scope>NUCLEOTIDE SEQUENCE</scope>
    <source>
        <strain evidence="2">F47161</strain>
    </source>
</reference>
<evidence type="ECO:0000259" key="1">
    <source>
        <dbReference type="Pfam" id="PF12680"/>
    </source>
</evidence>
<dbReference type="Gene3D" id="3.10.450.50">
    <property type="match status" value="1"/>
</dbReference>
<dbReference type="InterPro" id="IPR032710">
    <property type="entry name" value="NTF2-like_dom_sf"/>
</dbReference>
<dbReference type="InterPro" id="IPR037401">
    <property type="entry name" value="SnoaL-like"/>
</dbReference>
<keyword evidence="3" id="KW-1185">Reference proteome</keyword>
<proteinExistence type="predicted"/>
<evidence type="ECO:0000313" key="3">
    <source>
        <dbReference type="Proteomes" id="UP001139461"/>
    </source>
</evidence>
<accession>A0A9X1QVC6</accession>
<evidence type="ECO:0000313" key="2">
    <source>
        <dbReference type="EMBL" id="MCG2419573.1"/>
    </source>
</evidence>
<feature type="domain" description="SnoaL-like" evidence="1">
    <location>
        <begin position="9"/>
        <end position="112"/>
    </location>
</feature>
<sequence>MSKEQLNIIEKFYSAFADLDAARMTECYHDAIVFEDPAFGVLQGEAAKNMWRMLCKSQKGKDFRVIASNIEYTPQGGKAHWEAFYTFSSTGRKIHNVINATFKIEDGKIINHKDSFNLYNWAKQALGLKGFFLGWTPFFKKQLNKQTLYLLSEFQKKQKSDI</sequence>